<comment type="caution">
    <text evidence="2">The sequence shown here is derived from an EMBL/GenBank/DDBJ whole genome shotgun (WGS) entry which is preliminary data.</text>
</comment>
<dbReference type="GeneID" id="61144832"/>
<feature type="transmembrane region" description="Helical" evidence="1">
    <location>
        <begin position="60"/>
        <end position="77"/>
    </location>
</feature>
<organism evidence="2 3">
    <name type="scientific">Leptospira interrogans serovar Icterohaemorrhagiae</name>
    <dbReference type="NCBI Taxonomy" id="90062"/>
    <lineage>
        <taxon>Bacteria</taxon>
        <taxon>Pseudomonadati</taxon>
        <taxon>Spirochaetota</taxon>
        <taxon>Spirochaetia</taxon>
        <taxon>Leptospirales</taxon>
        <taxon>Leptospiraceae</taxon>
        <taxon>Leptospira</taxon>
    </lineage>
</organism>
<evidence type="ECO:0000256" key="1">
    <source>
        <dbReference type="SAM" id="Phobius"/>
    </source>
</evidence>
<dbReference type="RefSeq" id="WP_000493075.1">
    <property type="nucleotide sequence ID" value="NZ_CP043891.1"/>
</dbReference>
<protein>
    <submittedName>
        <fullName evidence="2">Uncharacterized protein</fullName>
    </submittedName>
</protein>
<dbReference type="AlphaFoldDB" id="A0AAW4JTK8"/>
<reference evidence="2" key="1">
    <citation type="submission" date="2021-03" db="EMBL/GenBank/DDBJ databases">
        <title>Comparative genomic analysis of European sttrains of Leptospira interrogans serovars Copenhageni and Icterohaemorrhagiae.</title>
        <authorList>
            <person name="Arent Z."/>
            <person name="Gurgul A."/>
            <person name="Jasielczuk I."/>
            <person name="Pardyak L."/>
        </authorList>
    </citation>
    <scope>NUCLEOTIDE SEQUENCE</scope>
    <source>
        <strain evidence="2">X240</strain>
    </source>
</reference>
<dbReference type="Proteomes" id="UP000670463">
    <property type="component" value="Unassembled WGS sequence"/>
</dbReference>
<sequence>MFSTANFHSVFRTRVKVLYFFPKVSCGGSRHLVWETFVKILTKIVFESNSFPSVYKKSPFFPYFILIVLILFCLFFSKSEKAAICELGNYEDLYKKR</sequence>
<keyword evidence="1" id="KW-1133">Transmembrane helix</keyword>
<dbReference type="EMBL" id="JAGGCK010000008">
    <property type="protein sequence ID" value="MBO8015523.1"/>
    <property type="molecule type" value="Genomic_DNA"/>
</dbReference>
<keyword evidence="1" id="KW-0472">Membrane</keyword>
<proteinExistence type="predicted"/>
<gene>
    <name evidence="2" type="ORF">J6377_06965</name>
</gene>
<evidence type="ECO:0000313" key="2">
    <source>
        <dbReference type="EMBL" id="MBO8015523.1"/>
    </source>
</evidence>
<name>A0AAW4JTK8_LEPIR</name>
<accession>A0AAW4JTK8</accession>
<keyword evidence="1" id="KW-0812">Transmembrane</keyword>
<evidence type="ECO:0000313" key="3">
    <source>
        <dbReference type="Proteomes" id="UP000670463"/>
    </source>
</evidence>